<dbReference type="Proteomes" id="UP001500740">
    <property type="component" value="Unassembled WGS sequence"/>
</dbReference>
<sequence>MDHNYIESHPNYQQTNDYSYKLTPGSQEVSIVTWIVVLILIAIPFLNLIACLVMAFGDFNLNLKNFAKATLILMVIGLVVGAFFTGF</sequence>
<proteinExistence type="predicted"/>
<feature type="transmembrane region" description="Helical" evidence="1">
    <location>
        <begin position="69"/>
        <end position="86"/>
    </location>
</feature>
<organism evidence="2 3">
    <name type="scientific">Alkalibacillus silvisoli</name>
    <dbReference type="NCBI Taxonomy" id="392823"/>
    <lineage>
        <taxon>Bacteria</taxon>
        <taxon>Bacillati</taxon>
        <taxon>Bacillota</taxon>
        <taxon>Bacilli</taxon>
        <taxon>Bacillales</taxon>
        <taxon>Bacillaceae</taxon>
        <taxon>Alkalibacillus</taxon>
    </lineage>
</organism>
<keyword evidence="1" id="KW-0472">Membrane</keyword>
<name>A0ABP3K6P7_9BACI</name>
<dbReference type="RefSeq" id="WP_343785119.1">
    <property type="nucleotide sequence ID" value="NZ_BAAACZ010000035.1"/>
</dbReference>
<keyword evidence="1" id="KW-1133">Transmembrane helix</keyword>
<accession>A0ABP3K6P7</accession>
<keyword evidence="3" id="KW-1185">Reference proteome</keyword>
<protein>
    <submittedName>
        <fullName evidence="2">Uncharacterized protein</fullName>
    </submittedName>
</protein>
<evidence type="ECO:0000256" key="1">
    <source>
        <dbReference type="SAM" id="Phobius"/>
    </source>
</evidence>
<evidence type="ECO:0000313" key="2">
    <source>
        <dbReference type="EMBL" id="GAA0472657.1"/>
    </source>
</evidence>
<feature type="transmembrane region" description="Helical" evidence="1">
    <location>
        <begin position="31"/>
        <end position="57"/>
    </location>
</feature>
<evidence type="ECO:0000313" key="3">
    <source>
        <dbReference type="Proteomes" id="UP001500740"/>
    </source>
</evidence>
<gene>
    <name evidence="2" type="ORF">GCM10008935_30660</name>
</gene>
<dbReference type="EMBL" id="BAAACZ010000035">
    <property type="protein sequence ID" value="GAA0472657.1"/>
    <property type="molecule type" value="Genomic_DNA"/>
</dbReference>
<reference evidence="3" key="1">
    <citation type="journal article" date="2019" name="Int. J. Syst. Evol. Microbiol.">
        <title>The Global Catalogue of Microorganisms (GCM) 10K type strain sequencing project: providing services to taxonomists for standard genome sequencing and annotation.</title>
        <authorList>
            <consortium name="The Broad Institute Genomics Platform"/>
            <consortium name="The Broad Institute Genome Sequencing Center for Infectious Disease"/>
            <person name="Wu L."/>
            <person name="Ma J."/>
        </authorList>
    </citation>
    <scope>NUCLEOTIDE SEQUENCE [LARGE SCALE GENOMIC DNA]</scope>
    <source>
        <strain evidence="3">JCM 14193</strain>
    </source>
</reference>
<comment type="caution">
    <text evidence="2">The sequence shown here is derived from an EMBL/GenBank/DDBJ whole genome shotgun (WGS) entry which is preliminary data.</text>
</comment>
<keyword evidence="1" id="KW-0812">Transmembrane</keyword>